<dbReference type="Gene3D" id="3.40.50.300">
    <property type="entry name" value="P-loop containing nucleotide triphosphate hydrolases"/>
    <property type="match status" value="1"/>
</dbReference>
<evidence type="ECO:0000313" key="1">
    <source>
        <dbReference type="EMBL" id="PWG59498.1"/>
    </source>
</evidence>
<accession>A0A2U2MRL1</accession>
<organism evidence="1 2">
    <name type="scientific">Bifidobacterium catulorum</name>
    <dbReference type="NCBI Taxonomy" id="1630173"/>
    <lineage>
        <taxon>Bacteria</taxon>
        <taxon>Bacillati</taxon>
        <taxon>Actinomycetota</taxon>
        <taxon>Actinomycetes</taxon>
        <taxon>Bifidobacteriales</taxon>
        <taxon>Bifidobacteriaceae</taxon>
        <taxon>Bifidobacterium</taxon>
    </lineage>
</organism>
<proteinExistence type="predicted"/>
<comment type="caution">
    <text evidence="1">The sequence shown here is derived from an EMBL/GenBank/DDBJ whole genome shotgun (WGS) entry which is preliminary data.</text>
</comment>
<protein>
    <recommendedName>
        <fullName evidence="3">Cobalamin biosynthesis protein CobQ</fullName>
    </recommendedName>
</protein>
<keyword evidence="2" id="KW-1185">Reference proteome</keyword>
<name>A0A2U2MRL1_9BIFI</name>
<dbReference type="Proteomes" id="UP000245753">
    <property type="component" value="Unassembled WGS sequence"/>
</dbReference>
<evidence type="ECO:0008006" key="3">
    <source>
        <dbReference type="Google" id="ProtNLM"/>
    </source>
</evidence>
<dbReference type="SUPFAM" id="SSF52540">
    <property type="entry name" value="P-loop containing nucleoside triphosphate hydrolases"/>
    <property type="match status" value="1"/>
</dbReference>
<dbReference type="InterPro" id="IPR027417">
    <property type="entry name" value="P-loop_NTPase"/>
</dbReference>
<dbReference type="EMBL" id="QFFN01000019">
    <property type="protein sequence ID" value="PWG59498.1"/>
    <property type="molecule type" value="Genomic_DNA"/>
</dbReference>
<dbReference type="AlphaFoldDB" id="A0A2U2MRL1"/>
<gene>
    <name evidence="1" type="ORF">DF200_07155</name>
</gene>
<sequence length="249" mass="26613">MVFSSASGGIGVSAFAAMCARTLMKRDRSCVLVDMDFSAGGVDVLLGQESEGGLRWSGVSAPLGRIEPESLLHELPQWEGLPMLASDPWNDGHPDWWEIEAAVDALAQCRDVVMVDAGHAGDWRKIPIALHVMMVELSVLGLARARGALARLKDRGVDGDGGASLAVADAPLLLVGVRPFGAGHGGVVTERDAKDYLKAPLAGVIRRKSGLGKGLLAGLGITRIPRRYRRLLDDICDRVEERCCDGRRP</sequence>
<evidence type="ECO:0000313" key="2">
    <source>
        <dbReference type="Proteomes" id="UP000245753"/>
    </source>
</evidence>
<reference evidence="1 2" key="1">
    <citation type="journal article" date="2018" name="Int. J. Syst. Evol. Microbiol.">
        <title>Bifidobacterium catulorum sp. nov., a novel taxon from the faeces of the baby common marmoset (Callithrix jacchus).</title>
        <authorList>
            <person name="Modesto M."/>
            <person name="Michelini S."/>
            <person name="Oki K."/>
            <person name="Biavati B."/>
            <person name="Watanabe K."/>
            <person name="Mattarelli P."/>
        </authorList>
    </citation>
    <scope>NUCLEOTIDE SEQUENCE [LARGE SCALE GENOMIC DNA]</scope>
    <source>
        <strain evidence="1 2">MRM 8.19</strain>
    </source>
</reference>